<comment type="similarity">
    <text evidence="2">Belongs to the oxidase-dependent Fe transporter (OFeT) (TC 9.A.10.1) family.</text>
</comment>
<feature type="transmembrane region" description="Helical" evidence="6">
    <location>
        <begin position="70"/>
        <end position="91"/>
    </location>
</feature>
<feature type="transmembrane region" description="Helical" evidence="6">
    <location>
        <begin position="6"/>
        <end position="25"/>
    </location>
</feature>
<sequence length="273" mass="29695">MAELIIVFREVLEASLIVGILYTYLIKTDQETAIIKLWQGVLVALAASLLGSLLFQKLAGGFQGQAEKLFEGFIMIIAAIVLGTMIIWMAKNRNIADELEEKAAVALGSEKLGYGIFALAFISVFREGIETILFLYGVMMKQGGLSIVLSFSGAFLGIGLGYMIFVQGRKVPLKTFFNVSSVLLIFVAAGMLAYGVHELESAGIIPNYGRIWDINPPKLPDGSYPMFHDKGYVGSLLKGLFGYNGDPSAIELVAWLLTASGLGFMWKKVSTDK</sequence>
<keyword evidence="4 6" id="KW-1133">Transmembrane helix</keyword>
<feature type="transmembrane region" description="Helical" evidence="6">
    <location>
        <begin position="112"/>
        <end position="138"/>
    </location>
</feature>
<feature type="non-terminal residue" evidence="7">
    <location>
        <position position="273"/>
    </location>
</feature>
<evidence type="ECO:0000313" key="7">
    <source>
        <dbReference type="EMBL" id="SVC28100.1"/>
    </source>
</evidence>
<dbReference type="Pfam" id="PF03239">
    <property type="entry name" value="FTR1"/>
    <property type="match status" value="1"/>
</dbReference>
<evidence type="ECO:0000256" key="1">
    <source>
        <dbReference type="ARBA" id="ARBA00004141"/>
    </source>
</evidence>
<reference evidence="7" key="1">
    <citation type="submission" date="2018-05" db="EMBL/GenBank/DDBJ databases">
        <authorList>
            <person name="Lanie J.A."/>
            <person name="Ng W.-L."/>
            <person name="Kazmierczak K.M."/>
            <person name="Andrzejewski T.M."/>
            <person name="Davidsen T.M."/>
            <person name="Wayne K.J."/>
            <person name="Tettelin H."/>
            <person name="Glass J.I."/>
            <person name="Rusch D."/>
            <person name="Podicherti R."/>
            <person name="Tsui H.-C.T."/>
            <person name="Winkler M.E."/>
        </authorList>
    </citation>
    <scope>NUCLEOTIDE SEQUENCE</scope>
</reference>
<organism evidence="7">
    <name type="scientific">marine metagenome</name>
    <dbReference type="NCBI Taxonomy" id="408172"/>
    <lineage>
        <taxon>unclassified sequences</taxon>
        <taxon>metagenomes</taxon>
        <taxon>ecological metagenomes</taxon>
    </lineage>
</organism>
<accession>A0A382KUF4</accession>
<dbReference type="PANTHER" id="PTHR31632">
    <property type="entry name" value="IRON TRANSPORTER FTH1"/>
    <property type="match status" value="1"/>
</dbReference>
<feature type="transmembrane region" description="Helical" evidence="6">
    <location>
        <begin position="248"/>
        <end position="266"/>
    </location>
</feature>
<comment type="subcellular location">
    <subcellularLocation>
        <location evidence="1">Membrane</location>
        <topology evidence="1">Multi-pass membrane protein</topology>
    </subcellularLocation>
</comment>
<feature type="transmembrane region" description="Helical" evidence="6">
    <location>
        <begin position="176"/>
        <end position="196"/>
    </location>
</feature>
<feature type="transmembrane region" description="Helical" evidence="6">
    <location>
        <begin position="37"/>
        <end position="58"/>
    </location>
</feature>
<dbReference type="AlphaFoldDB" id="A0A382KUF4"/>
<keyword evidence="3 6" id="KW-0812">Transmembrane</keyword>
<dbReference type="InterPro" id="IPR004923">
    <property type="entry name" value="FTR1/Fip1/EfeU"/>
</dbReference>
<name>A0A382KUF4_9ZZZZ</name>
<evidence type="ECO:0000256" key="5">
    <source>
        <dbReference type="ARBA" id="ARBA00023136"/>
    </source>
</evidence>
<gene>
    <name evidence="7" type="ORF">METZ01_LOCUS280954</name>
</gene>
<dbReference type="EMBL" id="UINC01082907">
    <property type="protein sequence ID" value="SVC28100.1"/>
    <property type="molecule type" value="Genomic_DNA"/>
</dbReference>
<evidence type="ECO:0000256" key="6">
    <source>
        <dbReference type="SAM" id="Phobius"/>
    </source>
</evidence>
<evidence type="ECO:0000256" key="2">
    <source>
        <dbReference type="ARBA" id="ARBA00008333"/>
    </source>
</evidence>
<evidence type="ECO:0000256" key="4">
    <source>
        <dbReference type="ARBA" id="ARBA00022989"/>
    </source>
</evidence>
<evidence type="ECO:0000256" key="3">
    <source>
        <dbReference type="ARBA" id="ARBA00022692"/>
    </source>
</evidence>
<dbReference type="GO" id="GO:0015093">
    <property type="term" value="F:ferrous iron transmembrane transporter activity"/>
    <property type="evidence" value="ECO:0007669"/>
    <property type="project" value="TreeGrafter"/>
</dbReference>
<evidence type="ECO:0008006" key="8">
    <source>
        <dbReference type="Google" id="ProtNLM"/>
    </source>
</evidence>
<protein>
    <recommendedName>
        <fullName evidence="8">High-affinity iron transporter</fullName>
    </recommendedName>
</protein>
<dbReference type="PANTHER" id="PTHR31632:SF2">
    <property type="entry name" value="PLASMA MEMBRANE IRON PERMEASE"/>
    <property type="match status" value="1"/>
</dbReference>
<dbReference type="GO" id="GO:0033573">
    <property type="term" value="C:high-affinity iron permease complex"/>
    <property type="evidence" value="ECO:0007669"/>
    <property type="project" value="InterPro"/>
</dbReference>
<keyword evidence="5 6" id="KW-0472">Membrane</keyword>
<feature type="transmembrane region" description="Helical" evidence="6">
    <location>
        <begin position="144"/>
        <end position="164"/>
    </location>
</feature>
<proteinExistence type="inferred from homology"/>